<comment type="similarity">
    <text evidence="1">Belongs to the short-chain dehydrogenases/reductases (SDR) family.</text>
</comment>
<dbReference type="Proteomes" id="UP001152747">
    <property type="component" value="Unassembled WGS sequence"/>
</dbReference>
<dbReference type="SUPFAM" id="SSF51735">
    <property type="entry name" value="NAD(P)-binding Rossmann-fold domains"/>
    <property type="match status" value="1"/>
</dbReference>
<dbReference type="GO" id="GO:0016491">
    <property type="term" value="F:oxidoreductase activity"/>
    <property type="evidence" value="ECO:0007669"/>
    <property type="project" value="TreeGrafter"/>
</dbReference>
<sequence>MYFPRSVLITGANRGIGFGLVQQFLKHPEVKIIIATVRNIEYADNLNEIQDSRLHVLPLIVTCDKSIDELVENVTKILGEHQGLNLLVNNAGIAVEYGTKSEPSRQKLLEQLDVNSISPVIISQKFLPLLQKAVANSGNAPNFSIAKSAIITISSRVGSISENTKEMKWSNLLAYQMSKTAVNQFTRTIAIDLESDGILAAAFCPGWVKTDMGSAYAELTVEESTSALVESFAKLTKAHSGGFFKRDLEVIPF</sequence>
<name>A0A9P1N5I5_9PELO</name>
<proteinExistence type="inferred from homology"/>
<dbReference type="PRINTS" id="PR00081">
    <property type="entry name" value="GDHRDH"/>
</dbReference>
<dbReference type="InterPro" id="IPR051468">
    <property type="entry name" value="Fungal_SecMetab_SDRs"/>
</dbReference>
<dbReference type="PANTHER" id="PTHR43544">
    <property type="entry name" value="SHORT-CHAIN DEHYDROGENASE/REDUCTASE"/>
    <property type="match status" value="1"/>
</dbReference>
<organism evidence="2 3">
    <name type="scientific">Caenorhabditis angaria</name>
    <dbReference type="NCBI Taxonomy" id="860376"/>
    <lineage>
        <taxon>Eukaryota</taxon>
        <taxon>Metazoa</taxon>
        <taxon>Ecdysozoa</taxon>
        <taxon>Nematoda</taxon>
        <taxon>Chromadorea</taxon>
        <taxon>Rhabditida</taxon>
        <taxon>Rhabditina</taxon>
        <taxon>Rhabditomorpha</taxon>
        <taxon>Rhabditoidea</taxon>
        <taxon>Rhabditidae</taxon>
        <taxon>Peloderinae</taxon>
        <taxon>Caenorhabditis</taxon>
    </lineage>
</organism>
<dbReference type="InterPro" id="IPR002347">
    <property type="entry name" value="SDR_fam"/>
</dbReference>
<dbReference type="OrthoDB" id="7289984at2759"/>
<gene>
    <name evidence="2" type="ORF">CAMP_LOCUS13261</name>
</gene>
<dbReference type="GO" id="GO:0005737">
    <property type="term" value="C:cytoplasm"/>
    <property type="evidence" value="ECO:0007669"/>
    <property type="project" value="TreeGrafter"/>
</dbReference>
<dbReference type="InterPro" id="IPR036291">
    <property type="entry name" value="NAD(P)-bd_dom_sf"/>
</dbReference>
<reference evidence="2" key="1">
    <citation type="submission" date="2022-11" db="EMBL/GenBank/DDBJ databases">
        <authorList>
            <person name="Kikuchi T."/>
        </authorList>
    </citation>
    <scope>NUCLEOTIDE SEQUENCE</scope>
    <source>
        <strain evidence="2">PS1010</strain>
    </source>
</reference>
<evidence type="ECO:0000256" key="1">
    <source>
        <dbReference type="RuleBase" id="RU000363"/>
    </source>
</evidence>
<dbReference type="Gene3D" id="3.40.50.720">
    <property type="entry name" value="NAD(P)-binding Rossmann-like Domain"/>
    <property type="match status" value="1"/>
</dbReference>
<accession>A0A9P1N5I5</accession>
<dbReference type="PRINTS" id="PR00080">
    <property type="entry name" value="SDRFAMILY"/>
</dbReference>
<comment type="caution">
    <text evidence="2">The sequence shown here is derived from an EMBL/GenBank/DDBJ whole genome shotgun (WGS) entry which is preliminary data.</text>
</comment>
<dbReference type="AlphaFoldDB" id="A0A9P1N5I5"/>
<evidence type="ECO:0000313" key="2">
    <source>
        <dbReference type="EMBL" id="CAI5450624.1"/>
    </source>
</evidence>
<evidence type="ECO:0000313" key="3">
    <source>
        <dbReference type="Proteomes" id="UP001152747"/>
    </source>
</evidence>
<protein>
    <submittedName>
        <fullName evidence="2">Uncharacterized protein</fullName>
    </submittedName>
</protein>
<keyword evidence="3" id="KW-1185">Reference proteome</keyword>
<dbReference type="EMBL" id="CANHGI010000005">
    <property type="protein sequence ID" value="CAI5450624.1"/>
    <property type="molecule type" value="Genomic_DNA"/>
</dbReference>
<dbReference type="Pfam" id="PF00106">
    <property type="entry name" value="adh_short"/>
    <property type="match status" value="1"/>
</dbReference>
<dbReference type="PANTHER" id="PTHR43544:SF35">
    <property type="entry name" value="C-FACTOR-RELATED"/>
    <property type="match status" value="1"/>
</dbReference>
<dbReference type="CDD" id="cd05325">
    <property type="entry name" value="carb_red_sniffer_like_SDR_c"/>
    <property type="match status" value="1"/>
</dbReference>